<evidence type="ECO:0000313" key="1">
    <source>
        <dbReference type="EMBL" id="ACH93588.1"/>
    </source>
</evidence>
<dbReference type="AlphaFoldDB" id="B5RMK2"/>
<evidence type="ECO:0000313" key="2">
    <source>
        <dbReference type="Proteomes" id="UP000000611"/>
    </source>
</evidence>
<dbReference type="STRING" id="412419.BDU_659"/>
<dbReference type="SUPFAM" id="SSF102114">
    <property type="entry name" value="Radical SAM enzymes"/>
    <property type="match status" value="1"/>
</dbReference>
<organism evidence="1 2">
    <name type="scientific">Borrelia duttonii (strain Ly)</name>
    <dbReference type="NCBI Taxonomy" id="412419"/>
    <lineage>
        <taxon>Bacteria</taxon>
        <taxon>Pseudomonadati</taxon>
        <taxon>Spirochaetota</taxon>
        <taxon>Spirochaetia</taxon>
        <taxon>Spirochaetales</taxon>
        <taxon>Borreliaceae</taxon>
        <taxon>Borrelia</taxon>
    </lineage>
</organism>
<dbReference type="GO" id="GO:0005737">
    <property type="term" value="C:cytoplasm"/>
    <property type="evidence" value="ECO:0007669"/>
    <property type="project" value="TreeGrafter"/>
</dbReference>
<keyword evidence="2" id="KW-1185">Reference proteome</keyword>
<dbReference type="HOGENOM" id="CLU_027579_2_2_12"/>
<dbReference type="PANTHER" id="PTHR13932:SF5">
    <property type="entry name" value="RADICAL S-ADENOSYL METHIONINE DOMAIN-CONTAINING PROTEIN 1, MITOCHONDRIAL"/>
    <property type="match status" value="1"/>
</dbReference>
<reference evidence="1 2" key="1">
    <citation type="journal article" date="2008" name="PLoS Genet.">
        <title>The genome of Borrelia recurrentis, the agent of deadly louse-borne relapsing fever, is a degraded subset of tick-borne Borrelia duttonii.</title>
        <authorList>
            <person name="Lescot M."/>
            <person name="Audic S."/>
            <person name="Robert C."/>
            <person name="Nguyen T.T."/>
            <person name="Blanc G."/>
            <person name="Cutler S.J."/>
            <person name="Wincker P."/>
            <person name="Couloux A."/>
            <person name="Claverie J.-M."/>
            <person name="Raoult D."/>
            <person name="Drancourt M."/>
        </authorList>
    </citation>
    <scope>NUCLEOTIDE SEQUENCE [LARGE SCALE GENOMIC DNA]</scope>
    <source>
        <strain evidence="1 2">Ly</strain>
    </source>
</reference>
<dbReference type="GO" id="GO:0051539">
    <property type="term" value="F:4 iron, 4 sulfur cluster binding"/>
    <property type="evidence" value="ECO:0007669"/>
    <property type="project" value="TreeGrafter"/>
</dbReference>
<dbReference type="EMBL" id="CP000976">
    <property type="protein sequence ID" value="ACH93588.1"/>
    <property type="molecule type" value="Genomic_DNA"/>
</dbReference>
<name>B5RMK2_BORDL</name>
<dbReference type="GO" id="GO:0006779">
    <property type="term" value="P:porphyrin-containing compound biosynthetic process"/>
    <property type="evidence" value="ECO:0007669"/>
    <property type="project" value="TreeGrafter"/>
</dbReference>
<dbReference type="InterPro" id="IPR030933">
    <property type="entry name" value="Non_iron_rSAM"/>
</dbReference>
<gene>
    <name evidence="1" type="ordered locus">BDU_659</name>
</gene>
<dbReference type="InterPro" id="IPR034505">
    <property type="entry name" value="Coproporphyrinogen-III_oxidase"/>
</dbReference>
<dbReference type="eggNOG" id="COG0635">
    <property type="taxonomic scope" value="Bacteria"/>
</dbReference>
<dbReference type="NCBIfam" id="TIGR04419">
    <property type="entry name" value="no_iron_rSAM"/>
    <property type="match status" value="1"/>
</dbReference>
<dbReference type="KEGG" id="bdu:BDU_659"/>
<proteinExistence type="predicted"/>
<dbReference type="InterPro" id="IPR058240">
    <property type="entry name" value="rSAM_sf"/>
</dbReference>
<protein>
    <submittedName>
        <fullName evidence="1">HemN-related protein</fullName>
    </submittedName>
</protein>
<dbReference type="PANTHER" id="PTHR13932">
    <property type="entry name" value="COPROPORPHYRINIGEN III OXIDASE"/>
    <property type="match status" value="1"/>
</dbReference>
<accession>B5RMK2</accession>
<dbReference type="Proteomes" id="UP000000611">
    <property type="component" value="Chromosome"/>
</dbReference>
<dbReference type="OrthoDB" id="9808022at2"/>
<sequence length="379" mass="44597">MNFLSLKELSIYIDFSKCFSHIFYEKVFRELSYYLEVLGFPKVKTLYIKYNDLRLVDVFELKSFLTSLSAKFNFFDLDEFTFELHPGNITTSVLTVLDNFFVSRISLDIKSFSSKFLEKIGIFGVSIDKVNAAIENIHQFHFDLNIDFDINILYHNKTNLKSDLVKVISYAPEHISLSEVLIDKNNCIVDSSSDAYSDYNDIRGEDLWFYAFDFLESHGYLNYEISNFALRGYEGKHNVRYWELSPYLGLGLQAVSLLFVSENNGLRAVIRKDDNFLYSVESSATFENLSDLDFFIYHFITNLGTKQGLDISILRRRFIYHQNDFYKFIDYLLSLNKSVVLSNDILYLEQCERFKLNFYLRLIEEYLIVNSFKVSFKFL</sequence>